<protein>
    <submittedName>
        <fullName evidence="1">Uncharacterized protein</fullName>
    </submittedName>
</protein>
<reference evidence="1 2" key="1">
    <citation type="journal article" date="2019" name="Nat. Ecol. Evol.">
        <title>Megaphylogeny resolves global patterns of mushroom evolution.</title>
        <authorList>
            <person name="Varga T."/>
            <person name="Krizsan K."/>
            <person name="Foldi C."/>
            <person name="Dima B."/>
            <person name="Sanchez-Garcia M."/>
            <person name="Sanchez-Ramirez S."/>
            <person name="Szollosi G.J."/>
            <person name="Szarkandi J.G."/>
            <person name="Papp V."/>
            <person name="Albert L."/>
            <person name="Andreopoulos W."/>
            <person name="Angelini C."/>
            <person name="Antonin V."/>
            <person name="Barry K.W."/>
            <person name="Bougher N.L."/>
            <person name="Buchanan P."/>
            <person name="Buyck B."/>
            <person name="Bense V."/>
            <person name="Catcheside P."/>
            <person name="Chovatia M."/>
            <person name="Cooper J."/>
            <person name="Damon W."/>
            <person name="Desjardin D."/>
            <person name="Finy P."/>
            <person name="Geml J."/>
            <person name="Haridas S."/>
            <person name="Hughes K."/>
            <person name="Justo A."/>
            <person name="Karasinski D."/>
            <person name="Kautmanova I."/>
            <person name="Kiss B."/>
            <person name="Kocsube S."/>
            <person name="Kotiranta H."/>
            <person name="LaButti K.M."/>
            <person name="Lechner B.E."/>
            <person name="Liimatainen K."/>
            <person name="Lipzen A."/>
            <person name="Lukacs Z."/>
            <person name="Mihaltcheva S."/>
            <person name="Morgado L.N."/>
            <person name="Niskanen T."/>
            <person name="Noordeloos M.E."/>
            <person name="Ohm R.A."/>
            <person name="Ortiz-Santana B."/>
            <person name="Ovrebo C."/>
            <person name="Racz N."/>
            <person name="Riley R."/>
            <person name="Savchenko A."/>
            <person name="Shiryaev A."/>
            <person name="Soop K."/>
            <person name="Spirin V."/>
            <person name="Szebenyi C."/>
            <person name="Tomsovsky M."/>
            <person name="Tulloss R.E."/>
            <person name="Uehling J."/>
            <person name="Grigoriev I.V."/>
            <person name="Vagvolgyi C."/>
            <person name="Papp T."/>
            <person name="Martin F.M."/>
            <person name="Miettinen O."/>
            <person name="Hibbett D.S."/>
            <person name="Nagy L.G."/>
        </authorList>
    </citation>
    <scope>NUCLEOTIDE SEQUENCE [LARGE SCALE GENOMIC DNA]</scope>
    <source>
        <strain evidence="1 2">CBS 962.96</strain>
    </source>
</reference>
<accession>A0A4V4HF64</accession>
<organism evidence="1 2">
    <name type="scientific">Dendrothele bispora (strain CBS 962.96)</name>
    <dbReference type="NCBI Taxonomy" id="1314807"/>
    <lineage>
        <taxon>Eukaryota</taxon>
        <taxon>Fungi</taxon>
        <taxon>Dikarya</taxon>
        <taxon>Basidiomycota</taxon>
        <taxon>Agaricomycotina</taxon>
        <taxon>Agaricomycetes</taxon>
        <taxon>Agaricomycetidae</taxon>
        <taxon>Agaricales</taxon>
        <taxon>Agaricales incertae sedis</taxon>
        <taxon>Dendrothele</taxon>
    </lineage>
</organism>
<name>A0A4V4HF64_DENBC</name>
<gene>
    <name evidence="1" type="ORF">K435DRAFT_799476</name>
</gene>
<sequence>MCTCEVKVIITPRLVHLPGVPKLNQHKSQCVIVSYDNGSDPSTDADYKGIDNGSKKCAKFFLITDQLKSNKRPRARVVNGKVTENEEQRDKRRQTRFSSAATIPDSICTPAYFFPALRACTVVFSTFAAGAPQGGAFVLGFQLSVSGTPVG</sequence>
<dbReference type="EMBL" id="ML179241">
    <property type="protein sequence ID" value="THU93735.1"/>
    <property type="molecule type" value="Genomic_DNA"/>
</dbReference>
<proteinExistence type="predicted"/>
<dbReference type="AlphaFoldDB" id="A0A4V4HF64"/>
<keyword evidence="2" id="KW-1185">Reference proteome</keyword>
<evidence type="ECO:0000313" key="1">
    <source>
        <dbReference type="EMBL" id="THU93735.1"/>
    </source>
</evidence>
<dbReference type="Proteomes" id="UP000297245">
    <property type="component" value="Unassembled WGS sequence"/>
</dbReference>
<evidence type="ECO:0000313" key="2">
    <source>
        <dbReference type="Proteomes" id="UP000297245"/>
    </source>
</evidence>